<evidence type="ECO:0000313" key="2">
    <source>
        <dbReference type="Proteomes" id="UP001346869"/>
    </source>
</evidence>
<organism evidence="1 2">
    <name type="scientific">Eleginops maclovinus</name>
    <name type="common">Patagonian blennie</name>
    <name type="synonym">Eleginus maclovinus</name>
    <dbReference type="NCBI Taxonomy" id="56733"/>
    <lineage>
        <taxon>Eukaryota</taxon>
        <taxon>Metazoa</taxon>
        <taxon>Chordata</taxon>
        <taxon>Craniata</taxon>
        <taxon>Vertebrata</taxon>
        <taxon>Euteleostomi</taxon>
        <taxon>Actinopterygii</taxon>
        <taxon>Neopterygii</taxon>
        <taxon>Teleostei</taxon>
        <taxon>Neoteleostei</taxon>
        <taxon>Acanthomorphata</taxon>
        <taxon>Eupercaria</taxon>
        <taxon>Perciformes</taxon>
        <taxon>Notothenioidei</taxon>
        <taxon>Eleginopidae</taxon>
        <taxon>Eleginops</taxon>
    </lineage>
</organism>
<proteinExistence type="predicted"/>
<evidence type="ECO:0000313" key="1">
    <source>
        <dbReference type="EMBL" id="KAK5849983.1"/>
    </source>
</evidence>
<reference evidence="1 2" key="2">
    <citation type="journal article" date="2023" name="Mol. Biol. Evol.">
        <title>Genomics of Secondarily Temperate Adaptation in the Only Non-Antarctic Icefish.</title>
        <authorList>
            <person name="Rivera-Colon A.G."/>
            <person name="Rayamajhi N."/>
            <person name="Minhas B.F."/>
            <person name="Madrigal G."/>
            <person name="Bilyk K.T."/>
            <person name="Yoon V."/>
            <person name="Hune M."/>
            <person name="Gregory S."/>
            <person name="Cheng C.H.C."/>
            <person name="Catchen J.M."/>
        </authorList>
    </citation>
    <scope>NUCLEOTIDE SEQUENCE [LARGE SCALE GENOMIC DNA]</scope>
    <source>
        <strain evidence="1">JMC-PN-2008</strain>
    </source>
</reference>
<accession>A0AAN8AC93</accession>
<dbReference type="Proteomes" id="UP001346869">
    <property type="component" value="Unassembled WGS sequence"/>
</dbReference>
<dbReference type="AlphaFoldDB" id="A0AAN8AC93"/>
<gene>
    <name evidence="1" type="ORF">PBY51_014273</name>
</gene>
<sequence length="67" mass="7375">MRAVHQSKIFEGHEKDRRLSLDTQEAADSLSIIGALRHVSSLEEKASLVQSAADFFVNGRLATALDH</sequence>
<keyword evidence="2" id="KW-1185">Reference proteome</keyword>
<name>A0AAN8AC93_ELEMC</name>
<dbReference type="EMBL" id="JAUZQC010000023">
    <property type="protein sequence ID" value="KAK5849983.1"/>
    <property type="molecule type" value="Genomic_DNA"/>
</dbReference>
<protein>
    <submittedName>
        <fullName evidence="1">Uncharacterized protein</fullName>
    </submittedName>
</protein>
<comment type="caution">
    <text evidence="1">The sequence shown here is derived from an EMBL/GenBank/DDBJ whole genome shotgun (WGS) entry which is preliminary data.</text>
</comment>
<reference evidence="1 2" key="1">
    <citation type="journal article" date="2023" name="Genes (Basel)">
        <title>Chromosome-Level Genome Assembly and Circadian Gene Repertoire of the Patagonia Blennie Eleginops maclovinus-The Closest Ancestral Proxy of Antarctic Cryonotothenioids.</title>
        <authorList>
            <person name="Cheng C.C."/>
            <person name="Rivera-Colon A.G."/>
            <person name="Minhas B.F."/>
            <person name="Wilson L."/>
            <person name="Rayamajhi N."/>
            <person name="Vargas-Chacoff L."/>
            <person name="Catchen J.M."/>
        </authorList>
    </citation>
    <scope>NUCLEOTIDE SEQUENCE [LARGE SCALE GENOMIC DNA]</scope>
    <source>
        <strain evidence="1">JMC-PN-2008</strain>
    </source>
</reference>